<evidence type="ECO:0000256" key="1">
    <source>
        <dbReference type="SAM" id="MobiDB-lite"/>
    </source>
</evidence>
<dbReference type="AlphaFoldDB" id="A0A7S4UT82"/>
<evidence type="ECO:0000313" key="2">
    <source>
        <dbReference type="EMBL" id="CAE4604266.1"/>
    </source>
</evidence>
<dbReference type="InterPro" id="IPR053729">
    <property type="entry name" value="MAD2L1BP_domain_sf"/>
</dbReference>
<organism evidence="2">
    <name type="scientific">Ditylum brightwellii</name>
    <dbReference type="NCBI Taxonomy" id="49249"/>
    <lineage>
        <taxon>Eukaryota</taxon>
        <taxon>Sar</taxon>
        <taxon>Stramenopiles</taxon>
        <taxon>Ochrophyta</taxon>
        <taxon>Bacillariophyta</taxon>
        <taxon>Mediophyceae</taxon>
        <taxon>Lithodesmiophycidae</taxon>
        <taxon>Lithodesmiales</taxon>
        <taxon>Lithodesmiaceae</taxon>
        <taxon>Ditylum</taxon>
    </lineage>
</organism>
<dbReference type="GO" id="GO:0005634">
    <property type="term" value="C:nucleus"/>
    <property type="evidence" value="ECO:0007669"/>
    <property type="project" value="InterPro"/>
</dbReference>
<dbReference type="PANTHER" id="PTHR15681:SF1">
    <property type="entry name" value="MAD2L1-BINDING PROTEIN"/>
    <property type="match status" value="1"/>
</dbReference>
<dbReference type="EMBL" id="HBNS01016716">
    <property type="protein sequence ID" value="CAE4604266.1"/>
    <property type="molecule type" value="Transcribed_RNA"/>
</dbReference>
<protein>
    <submittedName>
        <fullName evidence="2">Uncharacterized protein</fullName>
    </submittedName>
</protein>
<sequence>MSLLPKENINLEQQTESLASFCYPPWMNFPLLAQPPPPPSTNNITNREDQEQNQSRSNLDPWKASSPPNFVTPSHALTLSIHLSKSPIVTPSIQHAAVRSLLSHILYTRGVIPCPTSQLLTTLENSSRERKEHECQGWSKRVHTQATKCASQYHQMLQDVLTIFTSVKVKCVLITLGPSFVHPKEQYVLLFPTPPVVTQTATTPLVENKEIPLQRMEQELTRRLVRSYLQSIETSLKNQKMFEIPRKKQSTQKVQIAMLVVNSQNKSSPQTKENHCSHEETLFSTKLSSRIVVRPTFEICIPKLLSKKQNVHRPFMVVSYHAAEESEVVIKRESSSQEVWISLRSTLKGFRMK</sequence>
<gene>
    <name evidence="2" type="ORF">DBRI00130_LOCUS13365</name>
</gene>
<proteinExistence type="predicted"/>
<dbReference type="InterPro" id="IPR009511">
    <property type="entry name" value="MAD1/Cdc20-bound-Mad2-bd"/>
</dbReference>
<dbReference type="Gene3D" id="3.30.900.20">
    <property type="match status" value="1"/>
</dbReference>
<name>A0A7S4UT82_9STRA</name>
<feature type="region of interest" description="Disordered" evidence="1">
    <location>
        <begin position="32"/>
        <end position="67"/>
    </location>
</feature>
<reference evidence="2" key="1">
    <citation type="submission" date="2021-01" db="EMBL/GenBank/DDBJ databases">
        <authorList>
            <person name="Corre E."/>
            <person name="Pelletier E."/>
            <person name="Niang G."/>
            <person name="Scheremetjew M."/>
            <person name="Finn R."/>
            <person name="Kale V."/>
            <person name="Holt S."/>
            <person name="Cochrane G."/>
            <person name="Meng A."/>
            <person name="Brown T."/>
            <person name="Cohen L."/>
        </authorList>
    </citation>
    <scope>NUCLEOTIDE SEQUENCE</scope>
    <source>
        <strain evidence="2">GSO104</strain>
    </source>
</reference>
<accession>A0A7S4UT82</accession>
<dbReference type="GO" id="GO:0007096">
    <property type="term" value="P:regulation of exit from mitosis"/>
    <property type="evidence" value="ECO:0007669"/>
    <property type="project" value="InterPro"/>
</dbReference>
<dbReference type="PANTHER" id="PTHR15681">
    <property type="entry name" value="MAD2L1-BINDING PROTEIN"/>
    <property type="match status" value="1"/>
</dbReference>